<dbReference type="RefSeq" id="WP_310944651.1">
    <property type="nucleotide sequence ID" value="NZ_JARUIS010000048.1"/>
</dbReference>
<protein>
    <submittedName>
        <fullName evidence="1">Uncharacterized protein</fullName>
    </submittedName>
</protein>
<reference evidence="1" key="1">
    <citation type="submission" date="2023-04" db="EMBL/GenBank/DDBJ databases">
        <title>Assessment of the microbiological origin of a defect in Grana Padano cheese.</title>
        <authorList>
            <person name="Zago M."/>
            <person name="Rossetti L."/>
            <person name="Bonvini B."/>
            <person name="Carminati D."/>
            <person name="Giraffa G."/>
        </authorList>
    </citation>
    <scope>NUCLEOTIDE SEQUENCE</scope>
    <source>
        <strain evidence="1">4990</strain>
    </source>
</reference>
<sequence>MKSNKEKFMEYVDLRLREKKYKERLLNSNITDIQIKSMEKTRRRKVGQI</sequence>
<evidence type="ECO:0000313" key="2">
    <source>
        <dbReference type="Proteomes" id="UP001182303"/>
    </source>
</evidence>
<organism evidence="1 2">
    <name type="scientific">Clostridium sporogenes</name>
    <dbReference type="NCBI Taxonomy" id="1509"/>
    <lineage>
        <taxon>Bacteria</taxon>
        <taxon>Bacillati</taxon>
        <taxon>Bacillota</taxon>
        <taxon>Clostridia</taxon>
        <taxon>Eubacteriales</taxon>
        <taxon>Clostridiaceae</taxon>
        <taxon>Clostridium</taxon>
    </lineage>
</organism>
<proteinExistence type="predicted"/>
<comment type="caution">
    <text evidence="1">The sequence shown here is derived from an EMBL/GenBank/DDBJ whole genome shotgun (WGS) entry which is preliminary data.</text>
</comment>
<dbReference type="EMBL" id="JARUIS010000048">
    <property type="protein sequence ID" value="MDS1005382.1"/>
    <property type="molecule type" value="Genomic_DNA"/>
</dbReference>
<dbReference type="AlphaFoldDB" id="A0AAE4FPY1"/>
<evidence type="ECO:0000313" key="1">
    <source>
        <dbReference type="EMBL" id="MDS1005382.1"/>
    </source>
</evidence>
<name>A0AAE4FPY1_CLOSG</name>
<accession>A0AAE4FPY1</accession>
<gene>
    <name evidence="1" type="ORF">P9J83_18105</name>
</gene>
<dbReference type="Proteomes" id="UP001182303">
    <property type="component" value="Unassembled WGS sequence"/>
</dbReference>